<gene>
    <name evidence="7" type="ORF">SAMN04515672_3129</name>
</gene>
<feature type="domain" description="EamA" evidence="6">
    <location>
        <begin position="157"/>
        <end position="289"/>
    </location>
</feature>
<evidence type="ECO:0000256" key="5">
    <source>
        <dbReference type="SAM" id="Phobius"/>
    </source>
</evidence>
<dbReference type="AlphaFoldDB" id="A0A1G9BXW9"/>
<dbReference type="SUPFAM" id="SSF103481">
    <property type="entry name" value="Multidrug resistance efflux transporter EmrE"/>
    <property type="match status" value="2"/>
</dbReference>
<feature type="transmembrane region" description="Helical" evidence="5">
    <location>
        <begin position="271"/>
        <end position="289"/>
    </location>
</feature>
<feature type="transmembrane region" description="Helical" evidence="5">
    <location>
        <begin position="7"/>
        <end position="28"/>
    </location>
</feature>
<dbReference type="RefSeq" id="WP_090308786.1">
    <property type="nucleotide sequence ID" value="NZ_FNFE01000004.1"/>
</dbReference>
<feature type="transmembrane region" description="Helical" evidence="5">
    <location>
        <begin position="246"/>
        <end position="265"/>
    </location>
</feature>
<feature type="domain" description="EamA" evidence="6">
    <location>
        <begin position="9"/>
        <end position="140"/>
    </location>
</feature>
<feature type="transmembrane region" description="Helical" evidence="5">
    <location>
        <begin position="184"/>
        <end position="204"/>
    </location>
</feature>
<dbReference type="Pfam" id="PF00892">
    <property type="entry name" value="EamA"/>
    <property type="match status" value="2"/>
</dbReference>
<keyword evidence="2 5" id="KW-0812">Transmembrane</keyword>
<dbReference type="PANTHER" id="PTHR32322">
    <property type="entry name" value="INNER MEMBRANE TRANSPORTER"/>
    <property type="match status" value="1"/>
</dbReference>
<proteinExistence type="predicted"/>
<evidence type="ECO:0000259" key="6">
    <source>
        <dbReference type="Pfam" id="PF00892"/>
    </source>
</evidence>
<dbReference type="STRING" id="1095776.SAMN04515672_3129"/>
<feature type="transmembrane region" description="Helical" evidence="5">
    <location>
        <begin position="91"/>
        <end position="109"/>
    </location>
</feature>
<keyword evidence="8" id="KW-1185">Reference proteome</keyword>
<feature type="transmembrane region" description="Helical" evidence="5">
    <location>
        <begin position="216"/>
        <end position="239"/>
    </location>
</feature>
<evidence type="ECO:0000313" key="7">
    <source>
        <dbReference type="EMBL" id="SDK44240.1"/>
    </source>
</evidence>
<evidence type="ECO:0000256" key="2">
    <source>
        <dbReference type="ARBA" id="ARBA00022692"/>
    </source>
</evidence>
<evidence type="ECO:0000256" key="3">
    <source>
        <dbReference type="ARBA" id="ARBA00022989"/>
    </source>
</evidence>
<feature type="transmembrane region" description="Helical" evidence="5">
    <location>
        <begin position="34"/>
        <end position="54"/>
    </location>
</feature>
<dbReference type="PANTHER" id="PTHR32322:SF2">
    <property type="entry name" value="EAMA DOMAIN-CONTAINING PROTEIN"/>
    <property type="match status" value="1"/>
</dbReference>
<dbReference type="InterPro" id="IPR037185">
    <property type="entry name" value="EmrE-like"/>
</dbReference>
<evidence type="ECO:0000313" key="8">
    <source>
        <dbReference type="Proteomes" id="UP000198882"/>
    </source>
</evidence>
<keyword evidence="4 5" id="KW-0472">Membrane</keyword>
<organism evidence="7 8">
    <name type="scientific">Natronorubrum texcoconense</name>
    <dbReference type="NCBI Taxonomy" id="1095776"/>
    <lineage>
        <taxon>Archaea</taxon>
        <taxon>Methanobacteriati</taxon>
        <taxon>Methanobacteriota</taxon>
        <taxon>Stenosarchaea group</taxon>
        <taxon>Halobacteria</taxon>
        <taxon>Halobacteriales</taxon>
        <taxon>Natrialbaceae</taxon>
        <taxon>Natronorubrum</taxon>
    </lineage>
</organism>
<dbReference type="InterPro" id="IPR050638">
    <property type="entry name" value="AA-Vitamin_Transporters"/>
</dbReference>
<dbReference type="GO" id="GO:0016020">
    <property type="term" value="C:membrane"/>
    <property type="evidence" value="ECO:0007669"/>
    <property type="project" value="UniProtKB-SubCell"/>
</dbReference>
<sequence>MNRYRNGGLFLTLCLIWGTTFVAISAGLLHFPPVLFAAFRYDLAAILLLAYVYVTADVWRPCGRTEWTEVAVGAVFLIAAYHAFLFAGQQYTTAATAAIIVSLTPILSAGLSRVFVPEYSLTPIGVVALLCGVAGVVVIARPDPGNLLSSDVVATGLIFCAASAMALGSVLSRRIESSLPTLTMQAWAMLGGAMLMHAVSASMGEPIDVGAWTNPQAIGSLAFLVIVSSVLGFFLYFTLLETLGPVELNMVSYVAPAIAAVVGWLYLGEAIYPSTVFGFLLIAVGFVLTKRRFIARELSALKTGSTAE</sequence>
<dbReference type="Proteomes" id="UP000198882">
    <property type="component" value="Unassembled WGS sequence"/>
</dbReference>
<dbReference type="InterPro" id="IPR000620">
    <property type="entry name" value="EamA_dom"/>
</dbReference>
<dbReference type="OrthoDB" id="17861at2157"/>
<keyword evidence="3 5" id="KW-1133">Transmembrane helix</keyword>
<evidence type="ECO:0000256" key="1">
    <source>
        <dbReference type="ARBA" id="ARBA00004141"/>
    </source>
</evidence>
<reference evidence="8" key="1">
    <citation type="submission" date="2016-10" db="EMBL/GenBank/DDBJ databases">
        <authorList>
            <person name="Varghese N."/>
            <person name="Submissions S."/>
        </authorList>
    </citation>
    <scope>NUCLEOTIDE SEQUENCE [LARGE SCALE GENOMIC DNA]</scope>
    <source>
        <strain evidence="8">B4,CECT 8067,JCM 17497</strain>
    </source>
</reference>
<dbReference type="EMBL" id="FNFE01000004">
    <property type="protein sequence ID" value="SDK44240.1"/>
    <property type="molecule type" value="Genomic_DNA"/>
</dbReference>
<accession>A0A1G9BXW9</accession>
<name>A0A1G9BXW9_9EURY</name>
<feature type="transmembrane region" description="Helical" evidence="5">
    <location>
        <begin position="121"/>
        <end position="140"/>
    </location>
</feature>
<protein>
    <submittedName>
        <fullName evidence="7">PEP-CTERM protein-sorting domain-containing protein</fullName>
    </submittedName>
</protein>
<comment type="subcellular location">
    <subcellularLocation>
        <location evidence="1">Membrane</location>
        <topology evidence="1">Multi-pass membrane protein</topology>
    </subcellularLocation>
</comment>
<evidence type="ECO:0000256" key="4">
    <source>
        <dbReference type="ARBA" id="ARBA00023136"/>
    </source>
</evidence>
<feature type="transmembrane region" description="Helical" evidence="5">
    <location>
        <begin position="66"/>
        <end position="85"/>
    </location>
</feature>
<feature type="transmembrane region" description="Helical" evidence="5">
    <location>
        <begin position="152"/>
        <end position="172"/>
    </location>
</feature>